<keyword evidence="2" id="KW-1185">Reference proteome</keyword>
<reference evidence="1" key="1">
    <citation type="journal article" date="2022" name="bioRxiv">
        <title>Sequencing and chromosome-scale assembly of the giantPleurodeles waltlgenome.</title>
        <authorList>
            <person name="Brown T."/>
            <person name="Elewa A."/>
            <person name="Iarovenko S."/>
            <person name="Subramanian E."/>
            <person name="Araus A.J."/>
            <person name="Petzold A."/>
            <person name="Susuki M."/>
            <person name="Suzuki K.-i.T."/>
            <person name="Hayashi T."/>
            <person name="Toyoda A."/>
            <person name="Oliveira C."/>
            <person name="Osipova E."/>
            <person name="Leigh N.D."/>
            <person name="Simon A."/>
            <person name="Yun M.H."/>
        </authorList>
    </citation>
    <scope>NUCLEOTIDE SEQUENCE</scope>
    <source>
        <strain evidence="1">20211129_DDA</strain>
        <tissue evidence="1">Liver</tissue>
    </source>
</reference>
<accession>A0AAV7VX23</accession>
<proteinExistence type="predicted"/>
<sequence>MKETSRNGGHIPITISDVEEGKGGQITSELGLMLVERLEQPRVVRKHRTVLVCAEAEQDHKRLHSIDKEYTISNLAKAGIKESFLFRELDESHILQQQKLLKVGVV</sequence>
<dbReference type="AlphaFoldDB" id="A0AAV7VX23"/>
<comment type="caution">
    <text evidence="1">The sequence shown here is derived from an EMBL/GenBank/DDBJ whole genome shotgun (WGS) entry which is preliminary data.</text>
</comment>
<evidence type="ECO:0000313" key="1">
    <source>
        <dbReference type="EMBL" id="KAJ1206255.1"/>
    </source>
</evidence>
<organism evidence="1 2">
    <name type="scientific">Pleurodeles waltl</name>
    <name type="common">Iberian ribbed newt</name>
    <dbReference type="NCBI Taxonomy" id="8319"/>
    <lineage>
        <taxon>Eukaryota</taxon>
        <taxon>Metazoa</taxon>
        <taxon>Chordata</taxon>
        <taxon>Craniata</taxon>
        <taxon>Vertebrata</taxon>
        <taxon>Euteleostomi</taxon>
        <taxon>Amphibia</taxon>
        <taxon>Batrachia</taxon>
        <taxon>Caudata</taxon>
        <taxon>Salamandroidea</taxon>
        <taxon>Salamandridae</taxon>
        <taxon>Pleurodelinae</taxon>
        <taxon>Pleurodeles</taxon>
    </lineage>
</organism>
<evidence type="ECO:0000313" key="2">
    <source>
        <dbReference type="Proteomes" id="UP001066276"/>
    </source>
</evidence>
<dbReference type="EMBL" id="JANPWB010000002">
    <property type="protein sequence ID" value="KAJ1206255.1"/>
    <property type="molecule type" value="Genomic_DNA"/>
</dbReference>
<name>A0AAV7VX23_PLEWA</name>
<dbReference type="Proteomes" id="UP001066276">
    <property type="component" value="Chromosome 1_2"/>
</dbReference>
<protein>
    <submittedName>
        <fullName evidence="1">Uncharacterized protein</fullName>
    </submittedName>
</protein>
<gene>
    <name evidence="1" type="ORF">NDU88_001664</name>
</gene>